<sequence length="638" mass="72863">MRRVILSTRKSLDKSPGVYPSIQRLGAGNIIPHAASVLDDFTRSCYDRDLPRAMKALTFMQRHQIWADSVTYSELVKCCLACNSIRDAKEVHRHVFSSGYEPKTFLINIFISMYVKFGMLKDADKLFGKMHERNVVSWTTMISAYASSDTIDKAFEYLILMLRDGVSPNMYTYSSILRACSDLFKLRQIHCSIIRVGLESDVFVRSALIDNYAKGGDLYGARSVFKEMVTRDFVVWNSIIGAFAQNSDGDEALNLYKNMKRAGFHADQSTLTSVLRACTALALLELGRQVHIHVLKYGQDLILNNALLDMYCKCGSVEDAELVFRRMEERDVISWSTMIAGLAQNGRSRESMELFNKMKLSGLRPNYITMVGVLFACSHAGLVEDGWHYFQSMKDEYGIDPGREHYGCMIDLLGRAGKLDEALALVRDMKCEPDAVTWRALLGASRVHRNMELAQYAAEQIMKFDPEDAGTYILLSNIYANSQRWDDVRQIRRCMRVKGVTKEPGCSWIEVDKKIHAFIVGDESHPEIAEVNKYLSQVSHRLVEMGYVPDTNFVLQDLEGEQREDSLLHHSEKLAIVFGLLNLPWEKPIMVRKNLRICVDCHVFAKLVAKVEQRRIVIRDPICYHHFEHGHCSCDDYW</sequence>
<keyword evidence="3" id="KW-0809">Transit peptide</keyword>
<evidence type="ECO:0000256" key="2">
    <source>
        <dbReference type="ARBA" id="ARBA00022737"/>
    </source>
</evidence>
<evidence type="ECO:0000256" key="1">
    <source>
        <dbReference type="ARBA" id="ARBA00006643"/>
    </source>
</evidence>
<dbReference type="GO" id="GO:0009451">
    <property type="term" value="P:RNA modification"/>
    <property type="evidence" value="ECO:0007669"/>
    <property type="project" value="InterPro"/>
</dbReference>
<dbReference type="PANTHER" id="PTHR47926">
    <property type="entry name" value="PENTATRICOPEPTIDE REPEAT-CONTAINING PROTEIN"/>
    <property type="match status" value="1"/>
</dbReference>
<dbReference type="Pfam" id="PF13041">
    <property type="entry name" value="PPR_2"/>
    <property type="match status" value="3"/>
</dbReference>
<dbReference type="FunFam" id="1.25.40.10:FF:000031">
    <property type="entry name" value="Pentatricopeptide repeat-containing protein mitochondrial"/>
    <property type="match status" value="1"/>
</dbReference>
<evidence type="ECO:0000313" key="7">
    <source>
        <dbReference type="Proteomes" id="UP001346149"/>
    </source>
</evidence>
<dbReference type="InterPro" id="IPR032867">
    <property type="entry name" value="DYW_dom"/>
</dbReference>
<dbReference type="InterPro" id="IPR046848">
    <property type="entry name" value="E_motif"/>
</dbReference>
<feature type="repeat" description="PPR" evidence="4">
    <location>
        <begin position="300"/>
        <end position="330"/>
    </location>
</feature>
<dbReference type="FunFam" id="1.25.40.10:FF:000366">
    <property type="entry name" value="Pentatricopeptide (PPR) repeat-containing protein"/>
    <property type="match status" value="1"/>
</dbReference>
<dbReference type="Proteomes" id="UP001346149">
    <property type="component" value="Unassembled WGS sequence"/>
</dbReference>
<dbReference type="InterPro" id="IPR011990">
    <property type="entry name" value="TPR-like_helical_dom_sf"/>
</dbReference>
<dbReference type="InterPro" id="IPR046960">
    <property type="entry name" value="PPR_At4g14850-like_plant"/>
</dbReference>
<feature type="domain" description="DYW" evidence="5">
    <location>
        <begin position="546"/>
        <end position="638"/>
    </location>
</feature>
<comment type="similarity">
    <text evidence="1">Belongs to the PPR family. PCMP-H subfamily.</text>
</comment>
<reference evidence="6 7" key="1">
    <citation type="journal article" date="2023" name="Hortic Res">
        <title>Pangenome of water caltrop reveals structural variations and asymmetric subgenome divergence after allopolyploidization.</title>
        <authorList>
            <person name="Zhang X."/>
            <person name="Chen Y."/>
            <person name="Wang L."/>
            <person name="Yuan Y."/>
            <person name="Fang M."/>
            <person name="Shi L."/>
            <person name="Lu R."/>
            <person name="Comes H.P."/>
            <person name="Ma Y."/>
            <person name="Chen Y."/>
            <person name="Huang G."/>
            <person name="Zhou Y."/>
            <person name="Zheng Z."/>
            <person name="Qiu Y."/>
        </authorList>
    </citation>
    <scope>NUCLEOTIDE SEQUENCE [LARGE SCALE GENOMIC DNA]</scope>
    <source>
        <strain evidence="6">F231</strain>
    </source>
</reference>
<name>A0AAN7QQN4_TRANT</name>
<dbReference type="Pfam" id="PF20431">
    <property type="entry name" value="E_motif"/>
    <property type="match status" value="1"/>
</dbReference>
<dbReference type="GO" id="GO:0003723">
    <property type="term" value="F:RNA binding"/>
    <property type="evidence" value="ECO:0007669"/>
    <property type="project" value="InterPro"/>
</dbReference>
<dbReference type="Pfam" id="PF01535">
    <property type="entry name" value="PPR"/>
    <property type="match status" value="1"/>
</dbReference>
<dbReference type="GO" id="GO:0008270">
    <property type="term" value="F:zinc ion binding"/>
    <property type="evidence" value="ECO:0007669"/>
    <property type="project" value="InterPro"/>
</dbReference>
<keyword evidence="7" id="KW-1185">Reference proteome</keyword>
<dbReference type="SUPFAM" id="SSF48452">
    <property type="entry name" value="TPR-like"/>
    <property type="match status" value="1"/>
</dbReference>
<evidence type="ECO:0000256" key="3">
    <source>
        <dbReference type="ARBA" id="ARBA00022946"/>
    </source>
</evidence>
<dbReference type="Pfam" id="PF14432">
    <property type="entry name" value="DYW_deaminase"/>
    <property type="match status" value="1"/>
</dbReference>
<feature type="repeat" description="PPR" evidence="4">
    <location>
        <begin position="134"/>
        <end position="168"/>
    </location>
</feature>
<dbReference type="NCBIfam" id="TIGR00756">
    <property type="entry name" value="PPR"/>
    <property type="match status" value="7"/>
</dbReference>
<organism evidence="6 7">
    <name type="scientific">Trapa natans</name>
    <name type="common">Water chestnut</name>
    <dbReference type="NCBI Taxonomy" id="22666"/>
    <lineage>
        <taxon>Eukaryota</taxon>
        <taxon>Viridiplantae</taxon>
        <taxon>Streptophyta</taxon>
        <taxon>Embryophyta</taxon>
        <taxon>Tracheophyta</taxon>
        <taxon>Spermatophyta</taxon>
        <taxon>Magnoliopsida</taxon>
        <taxon>eudicotyledons</taxon>
        <taxon>Gunneridae</taxon>
        <taxon>Pentapetalae</taxon>
        <taxon>rosids</taxon>
        <taxon>malvids</taxon>
        <taxon>Myrtales</taxon>
        <taxon>Lythraceae</taxon>
        <taxon>Trapa</taxon>
    </lineage>
</organism>
<evidence type="ECO:0000259" key="5">
    <source>
        <dbReference type="Pfam" id="PF14432"/>
    </source>
</evidence>
<accession>A0AAN7QQN4</accession>
<evidence type="ECO:0000313" key="6">
    <source>
        <dbReference type="EMBL" id="KAK4774977.1"/>
    </source>
</evidence>
<dbReference type="PANTHER" id="PTHR47926:SF420">
    <property type="entry name" value="REPEAT-CONTAINING PROTEIN, PUTATIVE-RELATED"/>
    <property type="match status" value="1"/>
</dbReference>
<keyword evidence="2" id="KW-0677">Repeat</keyword>
<dbReference type="EMBL" id="JAXQNO010000019">
    <property type="protein sequence ID" value="KAK4774977.1"/>
    <property type="molecule type" value="Genomic_DNA"/>
</dbReference>
<dbReference type="InterPro" id="IPR002885">
    <property type="entry name" value="PPR_rpt"/>
</dbReference>
<dbReference type="PROSITE" id="PS51375">
    <property type="entry name" value="PPR"/>
    <property type="match status" value="5"/>
</dbReference>
<feature type="repeat" description="PPR" evidence="4">
    <location>
        <begin position="68"/>
        <end position="102"/>
    </location>
</feature>
<dbReference type="Gene3D" id="1.25.40.10">
    <property type="entry name" value="Tetratricopeptide repeat domain"/>
    <property type="match status" value="3"/>
</dbReference>
<dbReference type="FunFam" id="1.25.40.10:FF:000488">
    <property type="entry name" value="Pentatricopeptide repeat-containing protein, mitochondrial"/>
    <property type="match status" value="1"/>
</dbReference>
<dbReference type="AlphaFoldDB" id="A0AAN7QQN4"/>
<proteinExistence type="inferred from homology"/>
<feature type="repeat" description="PPR" evidence="4">
    <location>
        <begin position="232"/>
        <end position="266"/>
    </location>
</feature>
<protein>
    <recommendedName>
        <fullName evidence="5">DYW domain-containing protein</fullName>
    </recommendedName>
</protein>
<gene>
    <name evidence="6" type="ORF">SAY86_009912</name>
</gene>
<dbReference type="FunFam" id="1.25.40.10:FF:000344">
    <property type="entry name" value="Pentatricopeptide repeat-containing protein"/>
    <property type="match status" value="1"/>
</dbReference>
<feature type="repeat" description="PPR" evidence="4">
    <location>
        <begin position="331"/>
        <end position="365"/>
    </location>
</feature>
<comment type="caution">
    <text evidence="6">The sequence shown here is derived from an EMBL/GenBank/DDBJ whole genome shotgun (WGS) entry which is preliminary data.</text>
</comment>
<evidence type="ECO:0000256" key="4">
    <source>
        <dbReference type="PROSITE-ProRule" id="PRU00708"/>
    </source>
</evidence>